<gene>
    <name evidence="3" type="ORF">SAMN06296058_0439</name>
</gene>
<dbReference type="AlphaFoldDB" id="A0A1T5J1F1"/>
<accession>A0A1T5J1F1</accession>
<keyword evidence="4" id="KW-1185">Reference proteome</keyword>
<dbReference type="Pfam" id="PF00535">
    <property type="entry name" value="Glycos_transf_2"/>
    <property type="match status" value="1"/>
</dbReference>
<keyword evidence="3" id="KW-0808">Transferase</keyword>
<proteinExistence type="predicted"/>
<feature type="domain" description="Glycosyltransferase 2-like" evidence="2">
    <location>
        <begin position="148"/>
        <end position="246"/>
    </location>
</feature>
<sequence length="302" mass="33705">MTAERPSTAMDYAVVIPAWNAAGHIRTALDSVFAQTRAPAQVVVVDDGSPDGEALRVALADYGDRVILLRQANAGPAAARNTGVRACTTQWVAFLDADDHWLPDKMQRQLAMAVRDSRAGLLHGCARANLPRLPKELDFATLWRRNRICTSMTVVRRSAFEQLGGFDASPALVGAEDYHLWLRIAHAGWRVLAVQELIGHYTPAEGSITSRIERCAHAEVHNARVLGQSLGLPQDQVKRKVRHIRTDFGQHLLHARQPVIARRMLQDAMLCRFSLRRLGLWSATWVPRSLLDLRRRLRAGSR</sequence>
<reference evidence="3 4" key="1">
    <citation type="submission" date="2017-02" db="EMBL/GenBank/DDBJ databases">
        <authorList>
            <person name="Peterson S.W."/>
        </authorList>
    </citation>
    <scope>NUCLEOTIDE SEQUENCE [LARGE SCALE GENOMIC DNA]</scope>
    <source>
        <strain evidence="3 4">P15</strain>
    </source>
</reference>
<dbReference type="EMBL" id="FUZV01000001">
    <property type="protein sequence ID" value="SKC45305.1"/>
    <property type="molecule type" value="Genomic_DNA"/>
</dbReference>
<feature type="domain" description="Glycosyltransferase 2-like" evidence="1">
    <location>
        <begin position="14"/>
        <end position="131"/>
    </location>
</feature>
<dbReference type="GO" id="GO:0016740">
    <property type="term" value="F:transferase activity"/>
    <property type="evidence" value="ECO:0007669"/>
    <property type="project" value="UniProtKB-KW"/>
</dbReference>
<dbReference type="InterPro" id="IPR050834">
    <property type="entry name" value="Glycosyltransf_2"/>
</dbReference>
<dbReference type="RefSeq" id="WP_176140752.1">
    <property type="nucleotide sequence ID" value="NZ_BMCL01000003.1"/>
</dbReference>
<protein>
    <submittedName>
        <fullName evidence="3">Glycosyltransferase involved in cell wall bisynthesis</fullName>
    </submittedName>
</protein>
<dbReference type="PANTHER" id="PTHR43685">
    <property type="entry name" value="GLYCOSYLTRANSFERASE"/>
    <property type="match status" value="1"/>
</dbReference>
<dbReference type="SUPFAM" id="SSF53448">
    <property type="entry name" value="Nucleotide-diphospho-sugar transferases"/>
    <property type="match status" value="1"/>
</dbReference>
<dbReference type="STRING" id="428993.SAMN06296058_0439"/>
<dbReference type="Gene3D" id="3.90.550.10">
    <property type="entry name" value="Spore Coat Polysaccharide Biosynthesis Protein SpsA, Chain A"/>
    <property type="match status" value="1"/>
</dbReference>
<evidence type="ECO:0000259" key="1">
    <source>
        <dbReference type="Pfam" id="PF00535"/>
    </source>
</evidence>
<dbReference type="InterPro" id="IPR029044">
    <property type="entry name" value="Nucleotide-diphossugar_trans"/>
</dbReference>
<dbReference type="Proteomes" id="UP000190341">
    <property type="component" value="Unassembled WGS sequence"/>
</dbReference>
<dbReference type="CDD" id="cd00761">
    <property type="entry name" value="Glyco_tranf_GTA_type"/>
    <property type="match status" value="1"/>
</dbReference>
<evidence type="ECO:0000259" key="2">
    <source>
        <dbReference type="Pfam" id="PF13632"/>
    </source>
</evidence>
<name>A0A1T5J1F1_9GAMM</name>
<dbReference type="PANTHER" id="PTHR43685:SF2">
    <property type="entry name" value="GLYCOSYLTRANSFERASE 2-LIKE DOMAIN-CONTAINING PROTEIN"/>
    <property type="match status" value="1"/>
</dbReference>
<dbReference type="Pfam" id="PF13632">
    <property type="entry name" value="Glyco_trans_2_3"/>
    <property type="match status" value="1"/>
</dbReference>
<evidence type="ECO:0000313" key="4">
    <source>
        <dbReference type="Proteomes" id="UP000190341"/>
    </source>
</evidence>
<organism evidence="3 4">
    <name type="scientific">Pseudoxanthomonas indica</name>
    <dbReference type="NCBI Taxonomy" id="428993"/>
    <lineage>
        <taxon>Bacteria</taxon>
        <taxon>Pseudomonadati</taxon>
        <taxon>Pseudomonadota</taxon>
        <taxon>Gammaproteobacteria</taxon>
        <taxon>Lysobacterales</taxon>
        <taxon>Lysobacteraceae</taxon>
        <taxon>Pseudoxanthomonas</taxon>
    </lineage>
</organism>
<dbReference type="InterPro" id="IPR001173">
    <property type="entry name" value="Glyco_trans_2-like"/>
</dbReference>
<evidence type="ECO:0000313" key="3">
    <source>
        <dbReference type="EMBL" id="SKC45305.1"/>
    </source>
</evidence>